<evidence type="ECO:0000313" key="3">
    <source>
        <dbReference type="Proteomes" id="UP000228775"/>
    </source>
</evidence>
<protein>
    <submittedName>
        <fullName evidence="2">Uncharacterized protein</fullName>
    </submittedName>
</protein>
<gene>
    <name evidence="2" type="ORF">COS76_01665</name>
</gene>
<evidence type="ECO:0000313" key="2">
    <source>
        <dbReference type="EMBL" id="PIU75259.1"/>
    </source>
</evidence>
<comment type="caution">
    <text evidence="2">The sequence shown here is derived from an EMBL/GenBank/DDBJ whole genome shotgun (WGS) entry which is preliminary data.</text>
</comment>
<proteinExistence type="predicted"/>
<feature type="compositionally biased region" description="Basic and acidic residues" evidence="1">
    <location>
        <begin position="15"/>
        <end position="24"/>
    </location>
</feature>
<dbReference type="AlphaFoldDB" id="A0A2M7AXG6"/>
<evidence type="ECO:0000256" key="1">
    <source>
        <dbReference type="SAM" id="MobiDB-lite"/>
    </source>
</evidence>
<accession>A0A2M7AXG6</accession>
<dbReference type="Proteomes" id="UP000228775">
    <property type="component" value="Unassembled WGS sequence"/>
</dbReference>
<dbReference type="EMBL" id="PEVY01000037">
    <property type="protein sequence ID" value="PIU75259.1"/>
    <property type="molecule type" value="Genomic_DNA"/>
</dbReference>
<sequence>MSERKLRTNKLPPPLKHDSQENDSIKGPIIKKAAQEARDKIHKKYDLLEGDYKLEIAHEIWNKQQKILKEKGIDWKTPIEMNPGVLID</sequence>
<name>A0A2M7AXG6_9BACT</name>
<organism evidence="2 3">
    <name type="scientific">Candidatus Portnoybacteria bacterium CG06_land_8_20_14_3_00_39_12</name>
    <dbReference type="NCBI Taxonomy" id="1974809"/>
    <lineage>
        <taxon>Bacteria</taxon>
        <taxon>Candidatus Portnoyibacteriota</taxon>
    </lineage>
</organism>
<reference evidence="3" key="1">
    <citation type="submission" date="2017-09" db="EMBL/GenBank/DDBJ databases">
        <title>Depth-based differentiation of microbial function through sediment-hosted aquifers and enrichment of novel symbionts in the deep terrestrial subsurface.</title>
        <authorList>
            <person name="Probst A.J."/>
            <person name="Ladd B."/>
            <person name="Jarett J.K."/>
            <person name="Geller-Mcgrath D.E."/>
            <person name="Sieber C.M.K."/>
            <person name="Emerson J.B."/>
            <person name="Anantharaman K."/>
            <person name="Thomas B.C."/>
            <person name="Malmstrom R."/>
            <person name="Stieglmeier M."/>
            <person name="Klingl A."/>
            <person name="Woyke T."/>
            <person name="Ryan C.M."/>
            <person name="Banfield J.F."/>
        </authorList>
    </citation>
    <scope>NUCLEOTIDE SEQUENCE [LARGE SCALE GENOMIC DNA]</scope>
</reference>
<feature type="region of interest" description="Disordered" evidence="1">
    <location>
        <begin position="1"/>
        <end position="29"/>
    </location>
</feature>